<dbReference type="GO" id="GO:0016491">
    <property type="term" value="F:oxidoreductase activity"/>
    <property type="evidence" value="ECO:0007669"/>
    <property type="project" value="InterPro"/>
</dbReference>
<dbReference type="Proteomes" id="UP000460221">
    <property type="component" value="Unassembled WGS sequence"/>
</dbReference>
<proteinExistence type="predicted"/>
<sequence length="303" mass="31427">MSIRLPRFGLGAAPFGGAYRAVDQAEADGAVRAALELGMTLLDTSPHYGDTRSETVLGRALAGIPRQDYLLATKVGRYGDAGWDFSAGRVRRSVQESLDRLGVDRLDLVQCHDIDWGDEGQVRDEALPVLRELAAAGVVGAIGVTGYRLDVLERVALAEQVDTVMAYCTYQLQDRRLAPVAARLSAAGIGVMNAAPLAMGALTAAGPPAWHPAGAEILAAIGRAARVCAETGVDIASVALGFAGTAPAGINCTVVGAESAELVRRTVAALRTVVDPGLPAAVEAELAPVLNRPWEFPVPAGAA</sequence>
<dbReference type="Pfam" id="PF00248">
    <property type="entry name" value="Aldo_ket_red"/>
    <property type="match status" value="1"/>
</dbReference>
<protein>
    <submittedName>
        <fullName evidence="2">Aldo/keto reductase</fullName>
    </submittedName>
</protein>
<dbReference type="PANTHER" id="PTHR42686:SF1">
    <property type="entry name" value="GH17980P-RELATED"/>
    <property type="match status" value="1"/>
</dbReference>
<accession>A0A7K1FGW1</accession>
<dbReference type="GO" id="GO:0005829">
    <property type="term" value="C:cytosol"/>
    <property type="evidence" value="ECO:0007669"/>
    <property type="project" value="TreeGrafter"/>
</dbReference>
<feature type="domain" description="NADP-dependent oxidoreductase" evidence="1">
    <location>
        <begin position="9"/>
        <end position="273"/>
    </location>
</feature>
<comment type="caution">
    <text evidence="2">The sequence shown here is derived from an EMBL/GenBank/DDBJ whole genome shotgun (WGS) entry which is preliminary data.</text>
</comment>
<name>A0A7K1FGW1_9ACTN</name>
<evidence type="ECO:0000313" key="3">
    <source>
        <dbReference type="Proteomes" id="UP000460221"/>
    </source>
</evidence>
<evidence type="ECO:0000259" key="1">
    <source>
        <dbReference type="Pfam" id="PF00248"/>
    </source>
</evidence>
<reference evidence="2 3" key="1">
    <citation type="submission" date="2019-11" db="EMBL/GenBank/DDBJ databases">
        <authorList>
            <person name="Jiang L.-Q."/>
        </authorList>
    </citation>
    <scope>NUCLEOTIDE SEQUENCE [LARGE SCALE GENOMIC DNA]</scope>
    <source>
        <strain evidence="2 3">YIM 132087</strain>
    </source>
</reference>
<dbReference type="EMBL" id="WLYK01000001">
    <property type="protein sequence ID" value="MTD13361.1"/>
    <property type="molecule type" value="Genomic_DNA"/>
</dbReference>
<dbReference type="PANTHER" id="PTHR42686">
    <property type="entry name" value="GH17980P-RELATED"/>
    <property type="match status" value="1"/>
</dbReference>
<dbReference type="Gene3D" id="3.20.20.100">
    <property type="entry name" value="NADP-dependent oxidoreductase domain"/>
    <property type="match status" value="1"/>
</dbReference>
<dbReference type="InterPro" id="IPR036812">
    <property type="entry name" value="NAD(P)_OxRdtase_dom_sf"/>
</dbReference>
<organism evidence="2 3">
    <name type="scientific">Nakamurella alba</name>
    <dbReference type="NCBI Taxonomy" id="2665158"/>
    <lineage>
        <taxon>Bacteria</taxon>
        <taxon>Bacillati</taxon>
        <taxon>Actinomycetota</taxon>
        <taxon>Actinomycetes</taxon>
        <taxon>Nakamurellales</taxon>
        <taxon>Nakamurellaceae</taxon>
        <taxon>Nakamurella</taxon>
    </lineage>
</organism>
<dbReference type="RefSeq" id="WP_154767231.1">
    <property type="nucleotide sequence ID" value="NZ_WLYK01000001.1"/>
</dbReference>
<dbReference type="SUPFAM" id="SSF51430">
    <property type="entry name" value="NAD(P)-linked oxidoreductase"/>
    <property type="match status" value="1"/>
</dbReference>
<evidence type="ECO:0000313" key="2">
    <source>
        <dbReference type="EMBL" id="MTD13361.1"/>
    </source>
</evidence>
<keyword evidence="3" id="KW-1185">Reference proteome</keyword>
<gene>
    <name evidence="2" type="ORF">GIS00_05295</name>
</gene>
<dbReference type="AlphaFoldDB" id="A0A7K1FGW1"/>
<dbReference type="InterPro" id="IPR020471">
    <property type="entry name" value="AKR"/>
</dbReference>
<dbReference type="InterPro" id="IPR023210">
    <property type="entry name" value="NADP_OxRdtase_dom"/>
</dbReference>